<feature type="region of interest" description="Disordered" evidence="1">
    <location>
        <begin position="26"/>
        <end position="46"/>
    </location>
</feature>
<dbReference type="AlphaFoldDB" id="A0A9N9GXT7"/>
<sequence length="61" mass="7081">MHSGVDEHVQSLLDRLCRLNLNNEAENEEPDFVPDDDHNDKESVDDISASWDTAIRRFLQQ</sequence>
<comment type="caution">
    <text evidence="2">The sequence shown here is derived from an EMBL/GenBank/DDBJ whole genome shotgun (WGS) entry which is preliminary data.</text>
</comment>
<organism evidence="2 3">
    <name type="scientific">Ambispora gerdemannii</name>
    <dbReference type="NCBI Taxonomy" id="144530"/>
    <lineage>
        <taxon>Eukaryota</taxon>
        <taxon>Fungi</taxon>
        <taxon>Fungi incertae sedis</taxon>
        <taxon>Mucoromycota</taxon>
        <taxon>Glomeromycotina</taxon>
        <taxon>Glomeromycetes</taxon>
        <taxon>Archaeosporales</taxon>
        <taxon>Ambisporaceae</taxon>
        <taxon>Ambispora</taxon>
    </lineage>
</organism>
<dbReference type="OrthoDB" id="10492961at2759"/>
<keyword evidence="3" id="KW-1185">Reference proteome</keyword>
<evidence type="ECO:0000313" key="3">
    <source>
        <dbReference type="Proteomes" id="UP000789831"/>
    </source>
</evidence>
<gene>
    <name evidence="2" type="ORF">AGERDE_LOCUS11025</name>
</gene>
<feature type="compositionally biased region" description="Basic and acidic residues" evidence="1">
    <location>
        <begin position="35"/>
        <end position="44"/>
    </location>
</feature>
<accession>A0A9N9GXT7</accession>
<evidence type="ECO:0000256" key="1">
    <source>
        <dbReference type="SAM" id="MobiDB-lite"/>
    </source>
</evidence>
<protein>
    <submittedName>
        <fullName evidence="2">7556_t:CDS:1</fullName>
    </submittedName>
</protein>
<proteinExistence type="predicted"/>
<dbReference type="Proteomes" id="UP000789831">
    <property type="component" value="Unassembled WGS sequence"/>
</dbReference>
<evidence type="ECO:0000313" key="2">
    <source>
        <dbReference type="EMBL" id="CAG8642190.1"/>
    </source>
</evidence>
<dbReference type="EMBL" id="CAJVPL010004042">
    <property type="protein sequence ID" value="CAG8642190.1"/>
    <property type="molecule type" value="Genomic_DNA"/>
</dbReference>
<name>A0A9N9GXT7_9GLOM</name>
<reference evidence="2" key="1">
    <citation type="submission" date="2021-06" db="EMBL/GenBank/DDBJ databases">
        <authorList>
            <person name="Kallberg Y."/>
            <person name="Tangrot J."/>
            <person name="Rosling A."/>
        </authorList>
    </citation>
    <scope>NUCLEOTIDE SEQUENCE</scope>
    <source>
        <strain evidence="2">MT106</strain>
    </source>
</reference>